<evidence type="ECO:0000256" key="1">
    <source>
        <dbReference type="ARBA" id="ARBA00005104"/>
    </source>
</evidence>
<evidence type="ECO:0000259" key="4">
    <source>
        <dbReference type="Pfam" id="PF01872"/>
    </source>
</evidence>
<dbReference type="GO" id="GO:0008703">
    <property type="term" value="F:5-amino-6-(5-phosphoribosylamino)uracil reductase activity"/>
    <property type="evidence" value="ECO:0007669"/>
    <property type="project" value="InterPro"/>
</dbReference>
<dbReference type="AlphaFoldDB" id="A0A4Q7TTB9"/>
<reference evidence="5 6" key="1">
    <citation type="journal article" date="2015" name="Stand. Genomic Sci.">
        <title>Genomic Encyclopedia of Bacterial and Archaeal Type Strains, Phase III: the genomes of soil and plant-associated and newly described type strains.</title>
        <authorList>
            <person name="Whitman W.B."/>
            <person name="Woyke T."/>
            <person name="Klenk H.P."/>
            <person name="Zhou Y."/>
            <person name="Lilburn T.G."/>
            <person name="Beck B.J."/>
            <person name="De Vos P."/>
            <person name="Vandamme P."/>
            <person name="Eisen J.A."/>
            <person name="Garrity G."/>
            <person name="Hugenholtz P."/>
            <person name="Kyrpides N.C."/>
        </authorList>
    </citation>
    <scope>NUCLEOTIDE SEQUENCE [LARGE SCALE GENOMIC DNA]</scope>
    <source>
        <strain evidence="5 6">AC4r</strain>
    </source>
</reference>
<dbReference type="PANTHER" id="PTHR38011:SF7">
    <property type="entry name" value="2,5-DIAMINO-6-RIBOSYLAMINO-4(3H)-PYRIMIDINONE 5'-PHOSPHATE REDUCTASE"/>
    <property type="match status" value="1"/>
</dbReference>
<proteinExistence type="predicted"/>
<dbReference type="Pfam" id="PF01872">
    <property type="entry name" value="RibD_C"/>
    <property type="match status" value="1"/>
</dbReference>
<feature type="domain" description="Bacterial bifunctional deaminase-reductase C-terminal" evidence="4">
    <location>
        <begin position="36"/>
        <end position="208"/>
    </location>
</feature>
<dbReference type="GO" id="GO:0009231">
    <property type="term" value="P:riboflavin biosynthetic process"/>
    <property type="evidence" value="ECO:0007669"/>
    <property type="project" value="InterPro"/>
</dbReference>
<evidence type="ECO:0000256" key="3">
    <source>
        <dbReference type="ARBA" id="ARBA00023002"/>
    </source>
</evidence>
<dbReference type="RefSeq" id="WP_130280650.1">
    <property type="nucleotide sequence ID" value="NZ_SGXT01000011.1"/>
</dbReference>
<dbReference type="Gene3D" id="3.40.430.10">
    <property type="entry name" value="Dihydrofolate Reductase, subunit A"/>
    <property type="match status" value="1"/>
</dbReference>
<gene>
    <name evidence="5" type="ORF">EV140_0477</name>
</gene>
<comment type="pathway">
    <text evidence="1">Cofactor biosynthesis; riboflavin biosynthesis.</text>
</comment>
<keyword evidence="3" id="KW-0560">Oxidoreductase</keyword>
<dbReference type="InterPro" id="IPR024072">
    <property type="entry name" value="DHFR-like_dom_sf"/>
</dbReference>
<organism evidence="5 6">
    <name type="scientific">Microcella alkaliphila</name>
    <dbReference type="NCBI Taxonomy" id="279828"/>
    <lineage>
        <taxon>Bacteria</taxon>
        <taxon>Bacillati</taxon>
        <taxon>Actinomycetota</taxon>
        <taxon>Actinomycetes</taxon>
        <taxon>Micrococcales</taxon>
        <taxon>Microbacteriaceae</taxon>
        <taxon>Microcella</taxon>
    </lineage>
</organism>
<name>A0A4Q7TTB9_9MICO</name>
<keyword evidence="6" id="KW-1185">Reference proteome</keyword>
<dbReference type="EMBL" id="SGXT01000011">
    <property type="protein sequence ID" value="RZT64235.1"/>
    <property type="molecule type" value="Genomic_DNA"/>
</dbReference>
<evidence type="ECO:0000313" key="6">
    <source>
        <dbReference type="Proteomes" id="UP000292408"/>
    </source>
</evidence>
<accession>A0A4Q7TTB9</accession>
<dbReference type="InterPro" id="IPR002734">
    <property type="entry name" value="RibDG_C"/>
</dbReference>
<dbReference type="InterPro" id="IPR050765">
    <property type="entry name" value="Riboflavin_Biosynth_HTPR"/>
</dbReference>
<evidence type="ECO:0000256" key="2">
    <source>
        <dbReference type="ARBA" id="ARBA00022857"/>
    </source>
</evidence>
<comment type="caution">
    <text evidence="5">The sequence shown here is derived from an EMBL/GenBank/DDBJ whole genome shotgun (WGS) entry which is preliminary data.</text>
</comment>
<dbReference type="SUPFAM" id="SSF53597">
    <property type="entry name" value="Dihydrofolate reductase-like"/>
    <property type="match status" value="1"/>
</dbReference>
<keyword evidence="2" id="KW-0521">NADP</keyword>
<dbReference type="PANTHER" id="PTHR38011">
    <property type="entry name" value="DIHYDROFOLATE REDUCTASE FAMILY PROTEIN (AFU_ORTHOLOGUE AFUA_8G06820)"/>
    <property type="match status" value="1"/>
</dbReference>
<dbReference type="OrthoDB" id="5243299at2"/>
<evidence type="ECO:0000313" key="5">
    <source>
        <dbReference type="EMBL" id="RZT64235.1"/>
    </source>
</evidence>
<protein>
    <submittedName>
        <fullName evidence="5">5-amino-6-(5-phosphoribosylamino)uracil reductase</fullName>
    </submittedName>
</protein>
<sequence length="238" mass="24810">MLLRRVLPSDGGVVDLASPDSDERLHDWYRPLGPGLRLMLISTLDGKTAGDDGTSASISSDTDRRVLRAVRSHADAIIIGAETVRREAIGPAQGSAIVVVSGSGALDGHRLAPSAAERELLVVTTPDGADRARHALTALPHEVVTLAAADDGRLDADAVVDAVRARGYTQLVCEGGPSLAHQFRASGLVDEWCLTVAPAIGGGTPLTATDSAVARLVPRQLLVDDEGFSYGRWAPEAG</sequence>
<dbReference type="Proteomes" id="UP000292408">
    <property type="component" value="Unassembled WGS sequence"/>
</dbReference>